<comment type="caution">
    <text evidence="8">The sequence shown here is derived from an EMBL/GenBank/DDBJ whole genome shotgun (WGS) entry which is preliminary data.</text>
</comment>
<dbReference type="Pfam" id="PF00743">
    <property type="entry name" value="FMO-like"/>
    <property type="match status" value="2"/>
</dbReference>
<dbReference type="GO" id="GO:0050661">
    <property type="term" value="F:NADP binding"/>
    <property type="evidence" value="ECO:0007669"/>
    <property type="project" value="InterPro"/>
</dbReference>
<dbReference type="GO" id="GO:0004499">
    <property type="term" value="F:N,N-dimethylaniline monooxygenase activity"/>
    <property type="evidence" value="ECO:0007669"/>
    <property type="project" value="InterPro"/>
</dbReference>
<evidence type="ECO:0000256" key="2">
    <source>
        <dbReference type="ARBA" id="ARBA00009183"/>
    </source>
</evidence>
<dbReference type="Gene3D" id="3.50.50.60">
    <property type="entry name" value="FAD/NAD(P)-binding domain"/>
    <property type="match status" value="1"/>
</dbReference>
<dbReference type="InterPro" id="IPR036188">
    <property type="entry name" value="FAD/NAD-bd_sf"/>
</dbReference>
<dbReference type="AlphaFoldDB" id="A0AAV3YM16"/>
<comment type="similarity">
    <text evidence="2 7">Belongs to the FMO family.</text>
</comment>
<comment type="cofactor">
    <cofactor evidence="1 7">
        <name>FAD</name>
        <dbReference type="ChEBI" id="CHEBI:57692"/>
    </cofactor>
</comment>
<dbReference type="EMBL" id="BLXT01001848">
    <property type="protein sequence ID" value="GFN88295.1"/>
    <property type="molecule type" value="Genomic_DNA"/>
</dbReference>
<organism evidence="8 9">
    <name type="scientific">Plakobranchus ocellatus</name>
    <dbReference type="NCBI Taxonomy" id="259542"/>
    <lineage>
        <taxon>Eukaryota</taxon>
        <taxon>Metazoa</taxon>
        <taxon>Spiralia</taxon>
        <taxon>Lophotrochozoa</taxon>
        <taxon>Mollusca</taxon>
        <taxon>Gastropoda</taxon>
        <taxon>Heterobranchia</taxon>
        <taxon>Euthyneura</taxon>
        <taxon>Panpulmonata</taxon>
        <taxon>Sacoglossa</taxon>
        <taxon>Placobranchoidea</taxon>
        <taxon>Plakobranchidae</taxon>
        <taxon>Plakobranchus</taxon>
    </lineage>
</organism>
<gene>
    <name evidence="8" type="ORF">PoB_001480100</name>
</gene>
<dbReference type="InterPro" id="IPR020946">
    <property type="entry name" value="Flavin_mOase-like"/>
</dbReference>
<dbReference type="FunFam" id="3.50.50.60:FF:000023">
    <property type="entry name" value="Dimethylaniline monooxygenase [N-oxide-forming]"/>
    <property type="match status" value="1"/>
</dbReference>
<sequence>MVNDDLPAHIITGSVKIKDDVKRFLPHGVEFVDGTREDDIDVVILATGYTLTLPFLDKDGLIQLPKEEEMWRDIRNREESIAKSSVPSKRYIALVYYSEIMDEIAALVGCKPKLGDIGFTITVSKGDIGVTITVSKGDIGVTITVSKEDIGVTITVSKGDIGVTISKVTARRSAATVC</sequence>
<keyword evidence="6 7" id="KW-0560">Oxidoreductase</keyword>
<evidence type="ECO:0000256" key="3">
    <source>
        <dbReference type="ARBA" id="ARBA00022630"/>
    </source>
</evidence>
<dbReference type="PANTHER" id="PTHR23023">
    <property type="entry name" value="DIMETHYLANILINE MONOOXYGENASE"/>
    <property type="match status" value="1"/>
</dbReference>
<evidence type="ECO:0000313" key="9">
    <source>
        <dbReference type="Proteomes" id="UP000735302"/>
    </source>
</evidence>
<evidence type="ECO:0000313" key="8">
    <source>
        <dbReference type="EMBL" id="GFN88295.1"/>
    </source>
</evidence>
<evidence type="ECO:0000256" key="5">
    <source>
        <dbReference type="ARBA" id="ARBA00022857"/>
    </source>
</evidence>
<keyword evidence="3 7" id="KW-0285">Flavoprotein</keyword>
<evidence type="ECO:0000256" key="1">
    <source>
        <dbReference type="ARBA" id="ARBA00001974"/>
    </source>
</evidence>
<evidence type="ECO:0000256" key="7">
    <source>
        <dbReference type="RuleBase" id="RU361177"/>
    </source>
</evidence>
<keyword evidence="7 8" id="KW-0503">Monooxygenase</keyword>
<keyword evidence="4 7" id="KW-0274">FAD</keyword>
<evidence type="ECO:0000256" key="6">
    <source>
        <dbReference type="ARBA" id="ARBA00023002"/>
    </source>
</evidence>
<accession>A0AAV3YM16</accession>
<dbReference type="EC" id="1.-.-.-" evidence="7"/>
<dbReference type="GO" id="GO:0050660">
    <property type="term" value="F:flavin adenine dinucleotide binding"/>
    <property type="evidence" value="ECO:0007669"/>
    <property type="project" value="InterPro"/>
</dbReference>
<evidence type="ECO:0000256" key="4">
    <source>
        <dbReference type="ARBA" id="ARBA00022827"/>
    </source>
</evidence>
<proteinExistence type="inferred from homology"/>
<dbReference type="Proteomes" id="UP000735302">
    <property type="component" value="Unassembled WGS sequence"/>
</dbReference>
<name>A0AAV3YM16_9GAST</name>
<dbReference type="InterPro" id="IPR050346">
    <property type="entry name" value="FMO-like"/>
</dbReference>
<protein>
    <recommendedName>
        <fullName evidence="7">Flavin-containing monooxygenase</fullName>
        <ecNumber evidence="7">1.-.-.-</ecNumber>
    </recommendedName>
</protein>
<reference evidence="8 9" key="1">
    <citation type="journal article" date="2021" name="Elife">
        <title>Chloroplast acquisition without the gene transfer in kleptoplastic sea slugs, Plakobranchus ocellatus.</title>
        <authorList>
            <person name="Maeda T."/>
            <person name="Takahashi S."/>
            <person name="Yoshida T."/>
            <person name="Shimamura S."/>
            <person name="Takaki Y."/>
            <person name="Nagai Y."/>
            <person name="Toyoda A."/>
            <person name="Suzuki Y."/>
            <person name="Arimoto A."/>
            <person name="Ishii H."/>
            <person name="Satoh N."/>
            <person name="Nishiyama T."/>
            <person name="Hasebe M."/>
            <person name="Maruyama T."/>
            <person name="Minagawa J."/>
            <person name="Obokata J."/>
            <person name="Shigenobu S."/>
        </authorList>
    </citation>
    <scope>NUCLEOTIDE SEQUENCE [LARGE SCALE GENOMIC DNA]</scope>
</reference>
<keyword evidence="5" id="KW-0521">NADP</keyword>
<keyword evidence="9" id="KW-1185">Reference proteome</keyword>